<reference evidence="3" key="1">
    <citation type="submission" date="2020-09" db="EMBL/GenBank/DDBJ databases">
        <title>Sphingomonas sp., a new species isolated from pork steak.</title>
        <authorList>
            <person name="Heidler von Heilborn D."/>
        </authorList>
    </citation>
    <scope>NUCLEOTIDE SEQUENCE [LARGE SCALE GENOMIC DNA]</scope>
</reference>
<evidence type="ECO:0000313" key="3">
    <source>
        <dbReference type="Proteomes" id="UP000595894"/>
    </source>
</evidence>
<proteinExistence type="predicted"/>
<sequence length="52" mass="5714">MTLLILMISLLVLSIATTYVVSEIRSERAKLRAGTSSLRETEEDSLPAAYIS</sequence>
<dbReference type="EMBL" id="CP061035">
    <property type="protein sequence ID" value="QQV77763.1"/>
    <property type="molecule type" value="Genomic_DNA"/>
</dbReference>
<dbReference type="KEGG" id="sari:H5J25_03010"/>
<dbReference type="AlphaFoldDB" id="A0A974NVP9"/>
<organism evidence="2 3">
    <name type="scientific">Sphingomonas aliaeris</name>
    <dbReference type="NCBI Taxonomy" id="2759526"/>
    <lineage>
        <taxon>Bacteria</taxon>
        <taxon>Pseudomonadati</taxon>
        <taxon>Pseudomonadota</taxon>
        <taxon>Alphaproteobacteria</taxon>
        <taxon>Sphingomonadales</taxon>
        <taxon>Sphingomonadaceae</taxon>
        <taxon>Sphingomonas</taxon>
    </lineage>
</organism>
<protein>
    <submittedName>
        <fullName evidence="2">Uncharacterized protein</fullName>
    </submittedName>
</protein>
<feature type="region of interest" description="Disordered" evidence="1">
    <location>
        <begin position="32"/>
        <end position="52"/>
    </location>
</feature>
<name>A0A974NVP9_9SPHN</name>
<evidence type="ECO:0000313" key="2">
    <source>
        <dbReference type="EMBL" id="QQV77763.1"/>
    </source>
</evidence>
<dbReference type="RefSeq" id="WP_202094622.1">
    <property type="nucleotide sequence ID" value="NZ_CP061035.1"/>
</dbReference>
<accession>A0A974NVP9</accession>
<keyword evidence="3" id="KW-1185">Reference proteome</keyword>
<evidence type="ECO:0000256" key="1">
    <source>
        <dbReference type="SAM" id="MobiDB-lite"/>
    </source>
</evidence>
<gene>
    <name evidence="2" type="ORF">H5J25_03010</name>
</gene>
<dbReference type="Proteomes" id="UP000595894">
    <property type="component" value="Chromosome"/>
</dbReference>